<dbReference type="InterPro" id="IPR027417">
    <property type="entry name" value="P-loop_NTPase"/>
</dbReference>
<protein>
    <submittedName>
        <fullName evidence="6">Metal ABC transporter ATP-binding protein</fullName>
    </submittedName>
</protein>
<evidence type="ECO:0000256" key="3">
    <source>
        <dbReference type="ARBA" id="ARBA00022741"/>
    </source>
</evidence>
<dbReference type="FunFam" id="3.40.50.300:FF:000134">
    <property type="entry name" value="Iron-enterobactin ABC transporter ATP-binding protein"/>
    <property type="match status" value="1"/>
</dbReference>
<dbReference type="InterPro" id="IPR050153">
    <property type="entry name" value="Metal_Ion_Import_ABC"/>
</dbReference>
<feature type="domain" description="ABC transporter" evidence="5">
    <location>
        <begin position="2"/>
        <end position="234"/>
    </location>
</feature>
<dbReference type="InterPro" id="IPR003439">
    <property type="entry name" value="ABC_transporter-like_ATP-bd"/>
</dbReference>
<dbReference type="PROSITE" id="PS00211">
    <property type="entry name" value="ABC_TRANSPORTER_1"/>
    <property type="match status" value="1"/>
</dbReference>
<evidence type="ECO:0000256" key="4">
    <source>
        <dbReference type="ARBA" id="ARBA00022840"/>
    </source>
</evidence>
<dbReference type="Proteomes" id="UP000563523">
    <property type="component" value="Unassembled WGS sequence"/>
</dbReference>
<keyword evidence="7" id="KW-1185">Reference proteome</keyword>
<comment type="similarity">
    <text evidence="1">Belongs to the ABC transporter superfamily.</text>
</comment>
<sequence length="246" mass="26337">MLEIKNLTVAYDDTPVFTDVAVNFKAGKITGIIGPNGAGKSTLIKAALGLIKIKQGTVDFQGQPLKSSPQQVAYVEQRKDLDLTFPINVLDVVMTGTYGQLGLFKSPGKAEKAASQKALEQVALSEFAHRQIGSLSGGQLQRVFVARAIVQDAAVIILDEPFVGIDLQSETAIMQILKSWRDAGKTIIVVHHDLNKVSQYFDELVILNHGVLATGPTNEVYNAANIATAFSADLSAVLFQDSGVQG</sequence>
<dbReference type="GO" id="GO:0016887">
    <property type="term" value="F:ATP hydrolysis activity"/>
    <property type="evidence" value="ECO:0007669"/>
    <property type="project" value="InterPro"/>
</dbReference>
<dbReference type="Gene3D" id="3.40.50.300">
    <property type="entry name" value="P-loop containing nucleotide triphosphate hydrolases"/>
    <property type="match status" value="1"/>
</dbReference>
<name>A0A850R4C8_9LACO</name>
<gene>
    <name evidence="6" type="ORF">HU830_06635</name>
</gene>
<accession>A0A850R4C8</accession>
<dbReference type="CDD" id="cd03235">
    <property type="entry name" value="ABC_Metallic_Cations"/>
    <property type="match status" value="1"/>
</dbReference>
<dbReference type="Pfam" id="PF00005">
    <property type="entry name" value="ABC_tran"/>
    <property type="match status" value="1"/>
</dbReference>
<evidence type="ECO:0000259" key="5">
    <source>
        <dbReference type="PROSITE" id="PS50893"/>
    </source>
</evidence>
<evidence type="ECO:0000313" key="7">
    <source>
        <dbReference type="Proteomes" id="UP000563523"/>
    </source>
</evidence>
<evidence type="ECO:0000313" key="6">
    <source>
        <dbReference type="EMBL" id="NVY96831.1"/>
    </source>
</evidence>
<dbReference type="SUPFAM" id="SSF52540">
    <property type="entry name" value="P-loop containing nucleoside triphosphate hydrolases"/>
    <property type="match status" value="1"/>
</dbReference>
<comment type="caution">
    <text evidence="6">The sequence shown here is derived from an EMBL/GenBank/DDBJ whole genome shotgun (WGS) entry which is preliminary data.</text>
</comment>
<dbReference type="EMBL" id="JABZEC010000005">
    <property type="protein sequence ID" value="NVY96831.1"/>
    <property type="molecule type" value="Genomic_DNA"/>
</dbReference>
<evidence type="ECO:0000256" key="2">
    <source>
        <dbReference type="ARBA" id="ARBA00022448"/>
    </source>
</evidence>
<keyword evidence="4 6" id="KW-0067">ATP-binding</keyword>
<keyword evidence="3" id="KW-0547">Nucleotide-binding</keyword>
<dbReference type="AlphaFoldDB" id="A0A850R4C8"/>
<dbReference type="RefSeq" id="WP_176942985.1">
    <property type="nucleotide sequence ID" value="NZ_JABZEC010000005.1"/>
</dbReference>
<dbReference type="InterPro" id="IPR017871">
    <property type="entry name" value="ABC_transporter-like_CS"/>
</dbReference>
<dbReference type="GO" id="GO:0005524">
    <property type="term" value="F:ATP binding"/>
    <property type="evidence" value="ECO:0007669"/>
    <property type="project" value="UniProtKB-KW"/>
</dbReference>
<evidence type="ECO:0000256" key="1">
    <source>
        <dbReference type="ARBA" id="ARBA00005417"/>
    </source>
</evidence>
<reference evidence="6 7" key="1">
    <citation type="submission" date="2020-06" db="EMBL/GenBank/DDBJ databases">
        <authorList>
            <person name="Kang J."/>
        </authorList>
    </citation>
    <scope>NUCLEOTIDE SEQUENCE [LARGE SCALE GENOMIC DNA]</scope>
    <source>
        <strain evidence="6 7">DCY120</strain>
    </source>
</reference>
<dbReference type="PANTHER" id="PTHR42734">
    <property type="entry name" value="METAL TRANSPORT SYSTEM ATP-BINDING PROTEIN TM_0124-RELATED"/>
    <property type="match status" value="1"/>
</dbReference>
<dbReference type="PANTHER" id="PTHR42734:SF5">
    <property type="entry name" value="IRON TRANSPORT SYSTEM ATP-BINDING PROTEIN HI_0361-RELATED"/>
    <property type="match status" value="1"/>
</dbReference>
<keyword evidence="2" id="KW-0813">Transport</keyword>
<dbReference type="PROSITE" id="PS50893">
    <property type="entry name" value="ABC_TRANSPORTER_2"/>
    <property type="match status" value="1"/>
</dbReference>
<dbReference type="InterPro" id="IPR003593">
    <property type="entry name" value="AAA+_ATPase"/>
</dbReference>
<dbReference type="SMART" id="SM00382">
    <property type="entry name" value="AAA"/>
    <property type="match status" value="1"/>
</dbReference>
<proteinExistence type="inferred from homology"/>
<organism evidence="6 7">
    <name type="scientific">Bombilactobacillus apium</name>
    <dbReference type="NCBI Taxonomy" id="2675299"/>
    <lineage>
        <taxon>Bacteria</taxon>
        <taxon>Bacillati</taxon>
        <taxon>Bacillota</taxon>
        <taxon>Bacilli</taxon>
        <taxon>Lactobacillales</taxon>
        <taxon>Lactobacillaceae</taxon>
        <taxon>Bombilactobacillus</taxon>
    </lineage>
</organism>